<feature type="compositionally biased region" description="Low complexity" evidence="7">
    <location>
        <begin position="20"/>
        <end position="37"/>
    </location>
</feature>
<evidence type="ECO:0000256" key="5">
    <source>
        <dbReference type="ARBA" id="ARBA00023163"/>
    </source>
</evidence>
<dbReference type="EMBL" id="JAEUBG010005102">
    <property type="protein sequence ID" value="KAH3678300.1"/>
    <property type="molecule type" value="Genomic_DNA"/>
</dbReference>
<evidence type="ECO:0000313" key="9">
    <source>
        <dbReference type="EMBL" id="KAH3678300.1"/>
    </source>
</evidence>
<evidence type="ECO:0000256" key="6">
    <source>
        <dbReference type="ARBA" id="ARBA00023242"/>
    </source>
</evidence>
<evidence type="ECO:0000259" key="8">
    <source>
        <dbReference type="Pfam" id="PF13867"/>
    </source>
</evidence>
<dbReference type="Gene3D" id="6.10.160.20">
    <property type="match status" value="1"/>
</dbReference>
<sequence length="154" mass="17167">MPPKSTNRDNTVSDTESKTSNSRSNAKARNSAAQQAQAELLARHIHANGPNEKPIIEPLDFDSLPVHTLRKYRDHYGLSGTESCLTGSGYILQSKAGEKTYTAKNSSRVSKLELAANVKKHFLSTNVKESEVITNFLYRVNNQDKQFKLNFGKQ</sequence>
<comment type="subcellular location">
    <subcellularLocation>
        <location evidence="1">Nucleus</location>
    </subcellularLocation>
</comment>
<gene>
    <name evidence="9" type="ORF">WICPIJ_008850</name>
</gene>
<comment type="caution">
    <text evidence="9">The sequence shown here is derived from an EMBL/GenBank/DDBJ whole genome shotgun (WGS) entry which is preliminary data.</text>
</comment>
<dbReference type="GO" id="GO:0005634">
    <property type="term" value="C:nucleus"/>
    <property type="evidence" value="ECO:0007669"/>
    <property type="project" value="UniProtKB-SubCell"/>
</dbReference>
<keyword evidence="4" id="KW-0805">Transcription regulation</keyword>
<keyword evidence="3" id="KW-0678">Repressor</keyword>
<keyword evidence="5" id="KW-0804">Transcription</keyword>
<comment type="similarity">
    <text evidence="2">Belongs to the SAP30 family.</text>
</comment>
<keyword evidence="6" id="KW-0539">Nucleus</keyword>
<evidence type="ECO:0000256" key="2">
    <source>
        <dbReference type="ARBA" id="ARBA00006283"/>
    </source>
</evidence>
<reference evidence="9" key="1">
    <citation type="journal article" date="2021" name="Open Biol.">
        <title>Shared evolutionary footprints suggest mitochondrial oxidative damage underlies multiple complex I losses in fungi.</title>
        <authorList>
            <person name="Schikora-Tamarit M.A."/>
            <person name="Marcet-Houben M."/>
            <person name="Nosek J."/>
            <person name="Gabaldon T."/>
        </authorList>
    </citation>
    <scope>NUCLEOTIDE SEQUENCE</scope>
    <source>
        <strain evidence="9">CBS2887</strain>
    </source>
</reference>
<reference evidence="9" key="2">
    <citation type="submission" date="2021-01" db="EMBL/GenBank/DDBJ databases">
        <authorList>
            <person name="Schikora-Tamarit M.A."/>
        </authorList>
    </citation>
    <scope>NUCLEOTIDE SEQUENCE</scope>
    <source>
        <strain evidence="9">CBS2887</strain>
    </source>
</reference>
<protein>
    <recommendedName>
        <fullName evidence="8">Histone deacetylase complex subunit SAP30 Sin3 binding domain-containing protein</fullName>
    </recommendedName>
</protein>
<dbReference type="Proteomes" id="UP000774326">
    <property type="component" value="Unassembled WGS sequence"/>
</dbReference>
<keyword evidence="10" id="KW-1185">Reference proteome</keyword>
<evidence type="ECO:0000256" key="3">
    <source>
        <dbReference type="ARBA" id="ARBA00022491"/>
    </source>
</evidence>
<dbReference type="PANTHER" id="PTHR13286">
    <property type="entry name" value="SAP30"/>
    <property type="match status" value="1"/>
</dbReference>
<feature type="region of interest" description="Disordered" evidence="7">
    <location>
        <begin position="1"/>
        <end position="37"/>
    </location>
</feature>
<dbReference type="OrthoDB" id="510958at2759"/>
<dbReference type="InterPro" id="IPR025718">
    <property type="entry name" value="SAP30_Sin3-bd"/>
</dbReference>
<evidence type="ECO:0000256" key="1">
    <source>
        <dbReference type="ARBA" id="ARBA00004123"/>
    </source>
</evidence>
<dbReference type="AlphaFoldDB" id="A0A9P8PVD8"/>
<name>A0A9P8PVD8_WICPI</name>
<evidence type="ECO:0000256" key="7">
    <source>
        <dbReference type="SAM" id="MobiDB-lite"/>
    </source>
</evidence>
<feature type="domain" description="Histone deacetylase complex subunit SAP30 Sin3 binding" evidence="8">
    <location>
        <begin position="99"/>
        <end position="140"/>
    </location>
</feature>
<organism evidence="9 10">
    <name type="scientific">Wickerhamomyces pijperi</name>
    <name type="common">Yeast</name>
    <name type="synonym">Pichia pijperi</name>
    <dbReference type="NCBI Taxonomy" id="599730"/>
    <lineage>
        <taxon>Eukaryota</taxon>
        <taxon>Fungi</taxon>
        <taxon>Dikarya</taxon>
        <taxon>Ascomycota</taxon>
        <taxon>Saccharomycotina</taxon>
        <taxon>Saccharomycetes</taxon>
        <taxon>Phaffomycetales</taxon>
        <taxon>Wickerhamomycetaceae</taxon>
        <taxon>Wickerhamomyces</taxon>
    </lineage>
</organism>
<dbReference type="InterPro" id="IPR038291">
    <property type="entry name" value="SAP30_C_sf"/>
</dbReference>
<dbReference type="Pfam" id="PF13867">
    <property type="entry name" value="SAP30_Sin3_bdg"/>
    <property type="match status" value="1"/>
</dbReference>
<feature type="compositionally biased region" description="Polar residues" evidence="7">
    <location>
        <begin position="1"/>
        <end position="14"/>
    </location>
</feature>
<evidence type="ECO:0000313" key="10">
    <source>
        <dbReference type="Proteomes" id="UP000774326"/>
    </source>
</evidence>
<accession>A0A9P8PVD8</accession>
<dbReference type="PANTHER" id="PTHR13286:SF22">
    <property type="entry name" value="PHD-TYPE DOMAIN-CONTAINING PROTEIN"/>
    <property type="match status" value="1"/>
</dbReference>
<dbReference type="InterPro" id="IPR024145">
    <property type="entry name" value="His_deAcase_SAP30/SAP30L"/>
</dbReference>
<evidence type="ECO:0000256" key="4">
    <source>
        <dbReference type="ARBA" id="ARBA00023015"/>
    </source>
</evidence>
<proteinExistence type="inferred from homology"/>